<evidence type="ECO:0000256" key="2">
    <source>
        <dbReference type="ARBA" id="ARBA00007637"/>
    </source>
</evidence>
<name>A0ABW5A891_9RHOB</name>
<accession>A0ABW5A891</accession>
<dbReference type="Pfam" id="PF01370">
    <property type="entry name" value="Epimerase"/>
    <property type="match status" value="1"/>
</dbReference>
<organism evidence="4 5">
    <name type="scientific">Rhodobacter lacus</name>
    <dbReference type="NCBI Taxonomy" id="1641972"/>
    <lineage>
        <taxon>Bacteria</taxon>
        <taxon>Pseudomonadati</taxon>
        <taxon>Pseudomonadota</taxon>
        <taxon>Alphaproteobacteria</taxon>
        <taxon>Rhodobacterales</taxon>
        <taxon>Rhodobacter group</taxon>
        <taxon>Rhodobacter</taxon>
    </lineage>
</organism>
<dbReference type="RefSeq" id="WP_377389416.1">
    <property type="nucleotide sequence ID" value="NZ_JBHUIX010000009.1"/>
</dbReference>
<evidence type="ECO:0000313" key="5">
    <source>
        <dbReference type="Proteomes" id="UP001597413"/>
    </source>
</evidence>
<dbReference type="SUPFAM" id="SSF51735">
    <property type="entry name" value="NAD(P)-binding Rossmann-fold domains"/>
    <property type="match status" value="1"/>
</dbReference>
<evidence type="ECO:0000313" key="4">
    <source>
        <dbReference type="EMBL" id="MFD2174184.1"/>
    </source>
</evidence>
<gene>
    <name evidence="4" type="ORF">ACFSM0_08790</name>
</gene>
<evidence type="ECO:0000259" key="3">
    <source>
        <dbReference type="Pfam" id="PF01370"/>
    </source>
</evidence>
<reference evidence="5" key="1">
    <citation type="journal article" date="2019" name="Int. J. Syst. Evol. Microbiol.">
        <title>The Global Catalogue of Microorganisms (GCM) 10K type strain sequencing project: providing services to taxonomists for standard genome sequencing and annotation.</title>
        <authorList>
            <consortium name="The Broad Institute Genomics Platform"/>
            <consortium name="The Broad Institute Genome Sequencing Center for Infectious Disease"/>
            <person name="Wu L."/>
            <person name="Ma J."/>
        </authorList>
    </citation>
    <scope>NUCLEOTIDE SEQUENCE [LARGE SCALE GENOMIC DNA]</scope>
    <source>
        <strain evidence="5">CCUG 55131</strain>
    </source>
</reference>
<dbReference type="InterPro" id="IPR001509">
    <property type="entry name" value="Epimerase_deHydtase"/>
</dbReference>
<keyword evidence="5" id="KW-1185">Reference proteome</keyword>
<protein>
    <submittedName>
        <fullName evidence="4">NAD-dependent epimerase/dehydratase family protein</fullName>
    </submittedName>
</protein>
<comment type="similarity">
    <text evidence="2">Belongs to the NAD(P)-dependent epimerase/dehydratase family.</text>
</comment>
<sequence>MSALTIPRAALITGAGGFIGGHLSRYLSARGCEVRGIGHSAMSREECAALGISKWYSGGIGPSALKETCAGAEIIYHCAGSGSVPLSLQEPMTDFRSNVVATADVLEFSREAGGIPVVYLSTAGVYGKADKMPICIDDPFRPVSPYGMNKLTGEALMRQYGTFFNVPGTILRLFSVYGEGLRKQLLWDASQKLHRGDQTFFGTGNETRDWIHVSDAVTLITRIGACASPQMPVFHGANGEAVRIRTVLERLAACYDVPTPIQFNGQGRPGDPSDYHADVTASLALGWQPEVALDDGIACFADWFRRDMAATSMAAPIPRGRL</sequence>
<evidence type="ECO:0000256" key="1">
    <source>
        <dbReference type="ARBA" id="ARBA00005125"/>
    </source>
</evidence>
<dbReference type="Proteomes" id="UP001597413">
    <property type="component" value="Unassembled WGS sequence"/>
</dbReference>
<dbReference type="EMBL" id="JBHUIX010000009">
    <property type="protein sequence ID" value="MFD2174184.1"/>
    <property type="molecule type" value="Genomic_DNA"/>
</dbReference>
<comment type="pathway">
    <text evidence="1">Bacterial outer membrane biogenesis; LPS O-antigen biosynthesis.</text>
</comment>
<comment type="caution">
    <text evidence="4">The sequence shown here is derived from an EMBL/GenBank/DDBJ whole genome shotgun (WGS) entry which is preliminary data.</text>
</comment>
<feature type="domain" description="NAD-dependent epimerase/dehydratase" evidence="3">
    <location>
        <begin position="10"/>
        <end position="223"/>
    </location>
</feature>
<proteinExistence type="inferred from homology"/>
<dbReference type="Gene3D" id="3.40.50.720">
    <property type="entry name" value="NAD(P)-binding Rossmann-like Domain"/>
    <property type="match status" value="1"/>
</dbReference>
<dbReference type="InterPro" id="IPR036291">
    <property type="entry name" value="NAD(P)-bd_dom_sf"/>
</dbReference>
<dbReference type="PANTHER" id="PTHR43000">
    <property type="entry name" value="DTDP-D-GLUCOSE 4,6-DEHYDRATASE-RELATED"/>
    <property type="match status" value="1"/>
</dbReference>